<dbReference type="InterPro" id="IPR016152">
    <property type="entry name" value="PTrfase/Anion_transptr"/>
</dbReference>
<dbReference type="Proteomes" id="UP000236000">
    <property type="component" value="Unassembled WGS sequence"/>
</dbReference>
<dbReference type="PANTHER" id="PTHR47738">
    <property type="entry name" value="PTS SYSTEM FRUCTOSE-LIKE EIIA COMPONENT-RELATED"/>
    <property type="match status" value="1"/>
</dbReference>
<evidence type="ECO:0000259" key="2">
    <source>
        <dbReference type="PROSITE" id="PS51094"/>
    </source>
</evidence>
<reference evidence="3 4" key="1">
    <citation type="journal article" date="2017" name="BMC Genomics">
        <title>Genome sequencing of 39 Akkermansia muciniphila isolates reveals its population structure, genomic and functional diverisity, and global distribution in mammalian gut microbiotas.</title>
        <authorList>
            <person name="Guo X."/>
            <person name="Li S."/>
            <person name="Zhang J."/>
            <person name="Wu F."/>
            <person name="Li X."/>
            <person name="Wu D."/>
            <person name="Zhang M."/>
            <person name="Ou Z."/>
            <person name="Jie Z."/>
            <person name="Yan Q."/>
            <person name="Li P."/>
            <person name="Yi J."/>
            <person name="Peng Y."/>
        </authorList>
    </citation>
    <scope>NUCLEOTIDE SEQUENCE [LARGE SCALE GENOMIC DNA]</scope>
    <source>
        <strain evidence="3 4">GP24</strain>
    </source>
</reference>
<sequence length="223" mass="24753">MLHHGGRVASFPRKRKPKNRPFRHVCGKTATPGRASPHFPRLNSQGKRPSPSADQNFLDNQGSLHRIKSQKPLADPVADNLQIHVRTFQPSTTQEQALETLTDSMAEVLDERQLRHIKNAVLLREETQTTYLDHGLAVPHGRTSALDSMQVTVGLSPEGILWPDDARHAHLIVMLGVPTAMVTGYLTTMQKLLRWHKNAPLGPNGEWTGDEASLLASLQQALQ</sequence>
<dbReference type="AlphaFoldDB" id="A0A2N8HBQ0"/>
<dbReference type="InterPro" id="IPR002178">
    <property type="entry name" value="PTS_EIIA_type-2_dom"/>
</dbReference>
<evidence type="ECO:0000313" key="4">
    <source>
        <dbReference type="Proteomes" id="UP000236000"/>
    </source>
</evidence>
<protein>
    <recommendedName>
        <fullName evidence="2">PTS EIIA type-2 domain-containing protein</fullName>
    </recommendedName>
</protein>
<organism evidence="3 4">
    <name type="scientific">Akkermansia muciniphila</name>
    <dbReference type="NCBI Taxonomy" id="239935"/>
    <lineage>
        <taxon>Bacteria</taxon>
        <taxon>Pseudomonadati</taxon>
        <taxon>Verrucomicrobiota</taxon>
        <taxon>Verrucomicrobiia</taxon>
        <taxon>Verrucomicrobiales</taxon>
        <taxon>Akkermansiaceae</taxon>
        <taxon>Akkermansia</taxon>
    </lineage>
</organism>
<evidence type="ECO:0000313" key="3">
    <source>
        <dbReference type="EMBL" id="PNC17289.1"/>
    </source>
</evidence>
<feature type="compositionally biased region" description="Polar residues" evidence="1">
    <location>
        <begin position="42"/>
        <end position="59"/>
    </location>
</feature>
<evidence type="ECO:0000256" key="1">
    <source>
        <dbReference type="SAM" id="MobiDB-lite"/>
    </source>
</evidence>
<dbReference type="InterPro" id="IPR051541">
    <property type="entry name" value="PTS_SugarTrans_NitroReg"/>
</dbReference>
<dbReference type="SUPFAM" id="SSF55804">
    <property type="entry name" value="Phoshotransferase/anion transport protein"/>
    <property type="match status" value="1"/>
</dbReference>
<feature type="region of interest" description="Disordered" evidence="1">
    <location>
        <begin position="1"/>
        <end position="59"/>
    </location>
</feature>
<dbReference type="Pfam" id="PF00359">
    <property type="entry name" value="PTS_EIIA_2"/>
    <property type="match status" value="1"/>
</dbReference>
<gene>
    <name evidence="3" type="ORF">CXU22_11790</name>
</gene>
<feature type="compositionally biased region" description="Basic residues" evidence="1">
    <location>
        <begin position="1"/>
        <end position="26"/>
    </location>
</feature>
<accession>A0A2N8HBQ0</accession>
<dbReference type="Gene3D" id="3.40.930.10">
    <property type="entry name" value="Mannitol-specific EII, Chain A"/>
    <property type="match status" value="1"/>
</dbReference>
<dbReference type="EMBL" id="PJKA01000013">
    <property type="protein sequence ID" value="PNC17289.1"/>
    <property type="molecule type" value="Genomic_DNA"/>
</dbReference>
<feature type="domain" description="PTS EIIA type-2" evidence="2">
    <location>
        <begin position="76"/>
        <end position="221"/>
    </location>
</feature>
<name>A0A2N8HBQ0_9BACT</name>
<dbReference type="PANTHER" id="PTHR47738:SF2">
    <property type="entry name" value="PTS SYSTEM FRUCTOSE-LIKE EIIA COMPONENT"/>
    <property type="match status" value="1"/>
</dbReference>
<dbReference type="PROSITE" id="PS51094">
    <property type="entry name" value="PTS_EIIA_TYPE_2"/>
    <property type="match status" value="1"/>
</dbReference>
<proteinExistence type="predicted"/>
<dbReference type="OrthoDB" id="95460at2"/>
<comment type="caution">
    <text evidence="3">The sequence shown here is derived from an EMBL/GenBank/DDBJ whole genome shotgun (WGS) entry which is preliminary data.</text>
</comment>